<protein>
    <submittedName>
        <fullName evidence="1">Phage protein F-like protein</fullName>
    </submittedName>
</protein>
<gene>
    <name evidence="1" type="ORF">JMUB3933_1877</name>
</gene>
<reference evidence="1 2" key="1">
    <citation type="submission" date="2019-07" db="EMBL/GenBank/DDBJ databases">
        <title>Complete Genome Sequence of Leptotrichia wadei Strain JMUB3933.</title>
        <authorList>
            <person name="Watanabe S."/>
            <person name="Cui L."/>
        </authorList>
    </citation>
    <scope>NUCLEOTIDE SEQUENCE [LARGE SCALE GENOMIC DNA]</scope>
    <source>
        <strain evidence="1 2">JMUB3933</strain>
    </source>
</reference>
<evidence type="ECO:0000313" key="2">
    <source>
        <dbReference type="Proteomes" id="UP000321397"/>
    </source>
</evidence>
<dbReference type="RefSeq" id="WP_269472512.1">
    <property type="nucleotide sequence ID" value="NZ_AP019834.1"/>
</dbReference>
<accession>A0A510KCB8</accession>
<evidence type="ECO:0000313" key="1">
    <source>
        <dbReference type="EMBL" id="BBM48361.1"/>
    </source>
</evidence>
<dbReference type="AlphaFoldDB" id="A0A510KCB8"/>
<proteinExistence type="predicted"/>
<sequence>MGIGSNMYKLNDKLVNTVISSPWASDGKHFQTGYGKTKIN</sequence>
<organism evidence="1 2">
    <name type="scientific">Leptotrichia wadei</name>
    <dbReference type="NCBI Taxonomy" id="157687"/>
    <lineage>
        <taxon>Bacteria</taxon>
        <taxon>Fusobacteriati</taxon>
        <taxon>Fusobacteriota</taxon>
        <taxon>Fusobacteriia</taxon>
        <taxon>Fusobacteriales</taxon>
        <taxon>Leptotrichiaceae</taxon>
        <taxon>Leptotrichia</taxon>
    </lineage>
</organism>
<name>A0A510KCB8_9FUSO</name>
<dbReference type="EMBL" id="AP019834">
    <property type="protein sequence ID" value="BBM48361.1"/>
    <property type="molecule type" value="Genomic_DNA"/>
</dbReference>
<dbReference type="Proteomes" id="UP000321397">
    <property type="component" value="Chromosome"/>
</dbReference>